<sequence>MRSWACLHNRVCNVLSCSSCSTKFLHCYTAGFVVYFDLFVGSFGCSIGTVGCSGMVDVGFVLYLSTSICGFYLKCDSKSLKSAYAHSYLIASSTILLSDL</sequence>
<dbReference type="Proteomes" id="UP000276133">
    <property type="component" value="Unassembled WGS sequence"/>
</dbReference>
<proteinExistence type="predicted"/>
<comment type="caution">
    <text evidence="1">The sequence shown here is derived from an EMBL/GenBank/DDBJ whole genome shotgun (WGS) entry which is preliminary data.</text>
</comment>
<keyword evidence="2" id="KW-1185">Reference proteome</keyword>
<name>A0A3M7R2C5_BRAPC</name>
<dbReference type="EMBL" id="REGN01004461">
    <property type="protein sequence ID" value="RNA17408.1"/>
    <property type="molecule type" value="Genomic_DNA"/>
</dbReference>
<evidence type="ECO:0000313" key="1">
    <source>
        <dbReference type="EMBL" id="RNA17408.1"/>
    </source>
</evidence>
<accession>A0A3M7R2C5</accession>
<protein>
    <submittedName>
        <fullName evidence="1">Uncharacterized protein</fullName>
    </submittedName>
</protein>
<evidence type="ECO:0000313" key="2">
    <source>
        <dbReference type="Proteomes" id="UP000276133"/>
    </source>
</evidence>
<organism evidence="1 2">
    <name type="scientific">Brachionus plicatilis</name>
    <name type="common">Marine rotifer</name>
    <name type="synonym">Brachionus muelleri</name>
    <dbReference type="NCBI Taxonomy" id="10195"/>
    <lineage>
        <taxon>Eukaryota</taxon>
        <taxon>Metazoa</taxon>
        <taxon>Spiralia</taxon>
        <taxon>Gnathifera</taxon>
        <taxon>Rotifera</taxon>
        <taxon>Eurotatoria</taxon>
        <taxon>Monogononta</taxon>
        <taxon>Pseudotrocha</taxon>
        <taxon>Ploima</taxon>
        <taxon>Brachionidae</taxon>
        <taxon>Brachionus</taxon>
    </lineage>
</organism>
<gene>
    <name evidence="1" type="ORF">BpHYR1_013022</name>
</gene>
<dbReference type="AlphaFoldDB" id="A0A3M7R2C5"/>
<reference evidence="1 2" key="1">
    <citation type="journal article" date="2018" name="Sci. Rep.">
        <title>Genomic signatures of local adaptation to the degree of environmental predictability in rotifers.</title>
        <authorList>
            <person name="Franch-Gras L."/>
            <person name="Hahn C."/>
            <person name="Garcia-Roger E.M."/>
            <person name="Carmona M.J."/>
            <person name="Serra M."/>
            <person name="Gomez A."/>
        </authorList>
    </citation>
    <scope>NUCLEOTIDE SEQUENCE [LARGE SCALE GENOMIC DNA]</scope>
    <source>
        <strain evidence="1">HYR1</strain>
    </source>
</reference>